<dbReference type="Proteomes" id="UP000026960">
    <property type="component" value="Chromosome 9"/>
</dbReference>
<organism evidence="2">
    <name type="scientific">Oryza barthii</name>
    <dbReference type="NCBI Taxonomy" id="65489"/>
    <lineage>
        <taxon>Eukaryota</taxon>
        <taxon>Viridiplantae</taxon>
        <taxon>Streptophyta</taxon>
        <taxon>Embryophyta</taxon>
        <taxon>Tracheophyta</taxon>
        <taxon>Spermatophyta</taxon>
        <taxon>Magnoliopsida</taxon>
        <taxon>Liliopsida</taxon>
        <taxon>Poales</taxon>
        <taxon>Poaceae</taxon>
        <taxon>BOP clade</taxon>
        <taxon>Oryzoideae</taxon>
        <taxon>Oryzeae</taxon>
        <taxon>Oryzinae</taxon>
        <taxon>Oryza</taxon>
    </lineage>
</organism>
<evidence type="ECO:0000313" key="2">
    <source>
        <dbReference type="EnsemblPlants" id="OBART09G03230.1"/>
    </source>
</evidence>
<keyword evidence="3" id="KW-1185">Reference proteome</keyword>
<reference evidence="2" key="2">
    <citation type="submission" date="2015-03" db="UniProtKB">
        <authorList>
            <consortium name="EnsemblPlants"/>
        </authorList>
    </citation>
    <scope>IDENTIFICATION</scope>
</reference>
<keyword evidence="1" id="KW-0472">Membrane</keyword>
<dbReference type="HOGENOM" id="CLU_120192_0_0_1"/>
<proteinExistence type="predicted"/>
<feature type="transmembrane region" description="Helical" evidence="1">
    <location>
        <begin position="112"/>
        <end position="132"/>
    </location>
</feature>
<name>A0A0D3H4H6_9ORYZ</name>
<evidence type="ECO:0000256" key="1">
    <source>
        <dbReference type="SAM" id="Phobius"/>
    </source>
</evidence>
<sequence>MEEDNDTVAVDGGCWRHLRRRHCFRPHCRSICFRSMLKRRLAHGERGGRRGDDNLTSIGLSTLLGVLLYSPLHGRYPVCDVYDSEAVTIATMTSIFGFVPGFGSYRGHSDQTWCCLGSGLHLCHFVFLLSLAGQKLHSAVMRNWRWRILLCLCIKFLFLCFYYDVHVKSLFFVP</sequence>
<accession>A0A0D3H4H6</accession>
<feature type="transmembrane region" description="Helical" evidence="1">
    <location>
        <begin position="86"/>
        <end position="105"/>
    </location>
</feature>
<reference evidence="2" key="1">
    <citation type="journal article" date="2009" name="Rice">
        <title>De Novo Next Generation Sequencing of Plant Genomes.</title>
        <authorList>
            <person name="Rounsley S."/>
            <person name="Marri P.R."/>
            <person name="Yu Y."/>
            <person name="He R."/>
            <person name="Sisneros N."/>
            <person name="Goicoechea J.L."/>
            <person name="Lee S.J."/>
            <person name="Angelova A."/>
            <person name="Kudrna D."/>
            <person name="Luo M."/>
            <person name="Affourtit J."/>
            <person name="Desany B."/>
            <person name="Knight J."/>
            <person name="Niazi F."/>
            <person name="Egholm M."/>
            <person name="Wing R.A."/>
        </authorList>
    </citation>
    <scope>NUCLEOTIDE SEQUENCE [LARGE SCALE GENOMIC DNA]</scope>
    <source>
        <strain evidence="2">cv. IRGC 105608</strain>
    </source>
</reference>
<dbReference type="Gramene" id="OBART09G03230.1">
    <property type="protein sequence ID" value="OBART09G03230.1"/>
    <property type="gene ID" value="OBART09G03230"/>
</dbReference>
<dbReference type="EnsemblPlants" id="OBART09G03230.1">
    <property type="protein sequence ID" value="OBART09G03230.1"/>
    <property type="gene ID" value="OBART09G03230"/>
</dbReference>
<keyword evidence="1" id="KW-0812">Transmembrane</keyword>
<dbReference type="PaxDb" id="65489-OBART09G03230.1"/>
<dbReference type="AlphaFoldDB" id="A0A0D3H4H6"/>
<protein>
    <submittedName>
        <fullName evidence="2">Uncharacterized protein</fullName>
    </submittedName>
</protein>
<feature type="transmembrane region" description="Helical" evidence="1">
    <location>
        <begin position="144"/>
        <end position="163"/>
    </location>
</feature>
<evidence type="ECO:0000313" key="3">
    <source>
        <dbReference type="Proteomes" id="UP000026960"/>
    </source>
</evidence>
<keyword evidence="1" id="KW-1133">Transmembrane helix</keyword>
<feature type="transmembrane region" description="Helical" evidence="1">
    <location>
        <begin position="55"/>
        <end position="74"/>
    </location>
</feature>